<organism evidence="5 6">
    <name type="scientific">Salibacterium halotolerans</name>
    <dbReference type="NCBI Taxonomy" id="1884432"/>
    <lineage>
        <taxon>Bacteria</taxon>
        <taxon>Bacillati</taxon>
        <taxon>Bacillota</taxon>
        <taxon>Bacilli</taxon>
        <taxon>Bacillales</taxon>
        <taxon>Bacillaceae</taxon>
    </lineage>
</organism>
<feature type="compositionally biased region" description="Basic and acidic residues" evidence="2">
    <location>
        <begin position="43"/>
        <end position="56"/>
    </location>
</feature>
<feature type="compositionally biased region" description="Polar residues" evidence="2">
    <location>
        <begin position="25"/>
        <end position="34"/>
    </location>
</feature>
<feature type="chain" id="PRO_5011533245" description="DUF1541 domain-containing protein" evidence="3">
    <location>
        <begin position="28"/>
        <end position="292"/>
    </location>
</feature>
<evidence type="ECO:0000256" key="2">
    <source>
        <dbReference type="SAM" id="MobiDB-lite"/>
    </source>
</evidence>
<accession>A0A1I5UQL9</accession>
<protein>
    <recommendedName>
        <fullName evidence="4">DUF1541 domain-containing protein</fullName>
    </recommendedName>
</protein>
<keyword evidence="3" id="KW-0732">Signal</keyword>
<dbReference type="Proteomes" id="UP000198892">
    <property type="component" value="Unassembled WGS sequence"/>
</dbReference>
<feature type="domain" description="DUF1541" evidence="4">
    <location>
        <begin position="235"/>
        <end position="285"/>
    </location>
</feature>
<dbReference type="Gene3D" id="2.30.30.1210">
    <property type="entry name" value="Domain of unknown function DUF1541"/>
    <property type="match status" value="1"/>
</dbReference>
<evidence type="ECO:0000256" key="3">
    <source>
        <dbReference type="SAM" id="SignalP"/>
    </source>
</evidence>
<dbReference type="InterPro" id="IPR011438">
    <property type="entry name" value="DUF1541"/>
</dbReference>
<reference evidence="6" key="1">
    <citation type="submission" date="2016-10" db="EMBL/GenBank/DDBJ databases">
        <authorList>
            <person name="Varghese N."/>
            <person name="Submissions S."/>
        </authorList>
    </citation>
    <scope>NUCLEOTIDE SEQUENCE [LARGE SCALE GENOMIC DNA]</scope>
    <source>
        <strain evidence="6">S7</strain>
    </source>
</reference>
<feature type="coiled-coil region" evidence="1">
    <location>
        <begin position="78"/>
        <end position="112"/>
    </location>
</feature>
<feature type="domain" description="DUF1541" evidence="4">
    <location>
        <begin position="169"/>
        <end position="222"/>
    </location>
</feature>
<dbReference type="STRING" id="1884432.SAMN05518683_11410"/>
<evidence type="ECO:0000313" key="5">
    <source>
        <dbReference type="EMBL" id="SFP97357.1"/>
    </source>
</evidence>
<feature type="signal peptide" evidence="3">
    <location>
        <begin position="1"/>
        <end position="27"/>
    </location>
</feature>
<gene>
    <name evidence="5" type="ORF">SAMN05518683_11410</name>
</gene>
<dbReference type="EMBL" id="FOXD01000014">
    <property type="protein sequence ID" value="SFP97357.1"/>
    <property type="molecule type" value="Genomic_DNA"/>
</dbReference>
<sequence>MNKRFTKIVVSGIAAIGITFSTGQVSADSMNSAPQAKGEQGQEETKAEKRVDKVEKKTDAIQSELGEIEGSLEDAPLTAKEVQTYQEYQEELDSLLNRLNAAENHLEAITKKSENPDAFAEEIDAEINDVHAEVLEIQEAIQSIFAEQMSSTGEIPENLKTAESPTYEVGSQAIIEAAHMDMESMSGAEATIVGAFDTTAYTVTYYPTTGGEPVENHKWVIHEELENPGEAPLEPGTEVTLNADHMKGMDGATAVIESAVDTTVYMLDFTMTTGEEVENHKWVTESELAPVE</sequence>
<evidence type="ECO:0000256" key="1">
    <source>
        <dbReference type="SAM" id="Coils"/>
    </source>
</evidence>
<dbReference type="Pfam" id="PF07563">
    <property type="entry name" value="DUF1541"/>
    <property type="match status" value="2"/>
</dbReference>
<keyword evidence="1" id="KW-0175">Coiled coil</keyword>
<dbReference type="SUPFAM" id="SSF57997">
    <property type="entry name" value="Tropomyosin"/>
    <property type="match status" value="1"/>
</dbReference>
<dbReference type="AlphaFoldDB" id="A0A1I5UQL9"/>
<feature type="region of interest" description="Disordered" evidence="2">
    <location>
        <begin position="25"/>
        <end position="56"/>
    </location>
</feature>
<evidence type="ECO:0000259" key="4">
    <source>
        <dbReference type="Pfam" id="PF07563"/>
    </source>
</evidence>
<keyword evidence="6" id="KW-1185">Reference proteome</keyword>
<name>A0A1I5UQL9_9BACI</name>
<evidence type="ECO:0000313" key="6">
    <source>
        <dbReference type="Proteomes" id="UP000198892"/>
    </source>
</evidence>
<proteinExistence type="predicted"/>